<dbReference type="RefSeq" id="WP_005185133.1">
    <property type="nucleotide sequence ID" value="NZ_CP045804.1"/>
</dbReference>
<name>A0A857KT98_9ACTN</name>
<accession>A0A857KT98</accession>
<dbReference type="EMBL" id="CP045810">
    <property type="protein sequence ID" value="QHN38194.1"/>
    <property type="molecule type" value="Genomic_DNA"/>
</dbReference>
<sequence length="127" mass="13414">MSAPTTTVTDPWIERLIHAGHLAPGARGMSRAEAAELHNQANALGPVDDDYLYTPGQAQVVARDALAVIGIDVPDGTRVVLTDGRAGHRAGAYLLNPGQIETAVEQHRLTTGESLSADALIEALPWE</sequence>
<organism evidence="1">
    <name type="scientific">Gordonia amarae</name>
    <dbReference type="NCBI Taxonomy" id="36821"/>
    <lineage>
        <taxon>Bacteria</taxon>
        <taxon>Bacillati</taxon>
        <taxon>Actinomycetota</taxon>
        <taxon>Actinomycetes</taxon>
        <taxon>Mycobacteriales</taxon>
        <taxon>Gordoniaceae</taxon>
        <taxon>Gordonia</taxon>
    </lineage>
</organism>
<dbReference type="AlphaFoldDB" id="A0A857KT98"/>
<protein>
    <submittedName>
        <fullName evidence="1">Uncharacterized protein</fullName>
    </submittedName>
</protein>
<gene>
    <name evidence="1" type="ORF">GII30_02465</name>
</gene>
<proteinExistence type="predicted"/>
<evidence type="ECO:0000313" key="1">
    <source>
        <dbReference type="EMBL" id="QHN38194.1"/>
    </source>
</evidence>
<reference evidence="1" key="1">
    <citation type="journal article" date="2021" name="Nat. Microbiol.">
        <title>Cocultivation of an ultrasmall environmental parasitic bacterium with lytic ability against bacteria associated with wastewater foams.</title>
        <authorList>
            <person name="Batinovic S."/>
            <person name="Rose J.J.A."/>
            <person name="Ratcliffe J."/>
            <person name="Seviour R.J."/>
            <person name="Petrovski S."/>
        </authorList>
    </citation>
    <scope>NUCLEOTIDE SEQUENCE</scope>
    <source>
        <strain evidence="1">CON44</strain>
    </source>
</reference>